<dbReference type="AlphaFoldDB" id="A0AAV4W1P0"/>
<keyword evidence="3" id="KW-1185">Reference proteome</keyword>
<evidence type="ECO:0000256" key="1">
    <source>
        <dbReference type="SAM" id="Phobius"/>
    </source>
</evidence>
<evidence type="ECO:0000313" key="2">
    <source>
        <dbReference type="EMBL" id="GIY75375.1"/>
    </source>
</evidence>
<keyword evidence="1" id="KW-0812">Transmembrane</keyword>
<proteinExistence type="predicted"/>
<sequence length="102" mass="11792">MTSRWTTNIVIFLAAHTLAIAISHFQMSFFGYIYSWEDSVGSFCAFILFERFILDEEVSTLTEHFPFTAATLHQILWYAETEKIFAADFSYLVEGVFKVILS</sequence>
<reference evidence="2 3" key="1">
    <citation type="submission" date="2021-06" db="EMBL/GenBank/DDBJ databases">
        <title>Caerostris darwini draft genome.</title>
        <authorList>
            <person name="Kono N."/>
            <person name="Arakawa K."/>
        </authorList>
    </citation>
    <scope>NUCLEOTIDE SEQUENCE [LARGE SCALE GENOMIC DNA]</scope>
</reference>
<keyword evidence="1" id="KW-1133">Transmembrane helix</keyword>
<protein>
    <submittedName>
        <fullName evidence="2">Uncharacterized protein</fullName>
    </submittedName>
</protein>
<feature type="transmembrane region" description="Helical" evidence="1">
    <location>
        <begin position="9"/>
        <end position="34"/>
    </location>
</feature>
<organism evidence="2 3">
    <name type="scientific">Caerostris darwini</name>
    <dbReference type="NCBI Taxonomy" id="1538125"/>
    <lineage>
        <taxon>Eukaryota</taxon>
        <taxon>Metazoa</taxon>
        <taxon>Ecdysozoa</taxon>
        <taxon>Arthropoda</taxon>
        <taxon>Chelicerata</taxon>
        <taxon>Arachnida</taxon>
        <taxon>Araneae</taxon>
        <taxon>Araneomorphae</taxon>
        <taxon>Entelegynae</taxon>
        <taxon>Araneoidea</taxon>
        <taxon>Araneidae</taxon>
        <taxon>Caerostris</taxon>
    </lineage>
</organism>
<accession>A0AAV4W1P0</accession>
<comment type="caution">
    <text evidence="2">The sequence shown here is derived from an EMBL/GenBank/DDBJ whole genome shotgun (WGS) entry which is preliminary data.</text>
</comment>
<keyword evidence="1" id="KW-0472">Membrane</keyword>
<dbReference type="EMBL" id="BPLQ01013858">
    <property type="protein sequence ID" value="GIY75375.1"/>
    <property type="molecule type" value="Genomic_DNA"/>
</dbReference>
<dbReference type="Proteomes" id="UP001054837">
    <property type="component" value="Unassembled WGS sequence"/>
</dbReference>
<gene>
    <name evidence="2" type="ORF">CDAR_211371</name>
</gene>
<name>A0AAV4W1P0_9ARAC</name>
<evidence type="ECO:0000313" key="3">
    <source>
        <dbReference type="Proteomes" id="UP001054837"/>
    </source>
</evidence>